<gene>
    <name evidence="1" type="ORF">BGZ65_008867</name>
</gene>
<comment type="caution">
    <text evidence="1">The sequence shown here is derived from an EMBL/GenBank/DDBJ whole genome shotgun (WGS) entry which is preliminary data.</text>
</comment>
<keyword evidence="2" id="KW-1185">Reference proteome</keyword>
<dbReference type="AlphaFoldDB" id="A0A9P6M842"/>
<accession>A0A9P6M842</accession>
<evidence type="ECO:0000313" key="1">
    <source>
        <dbReference type="EMBL" id="KAF9974185.1"/>
    </source>
</evidence>
<dbReference type="OrthoDB" id="2447204at2759"/>
<name>A0A9P6M842_9FUNG</name>
<proteinExistence type="predicted"/>
<organism evidence="1 2">
    <name type="scientific">Modicella reniformis</name>
    <dbReference type="NCBI Taxonomy" id="1440133"/>
    <lineage>
        <taxon>Eukaryota</taxon>
        <taxon>Fungi</taxon>
        <taxon>Fungi incertae sedis</taxon>
        <taxon>Mucoromycota</taxon>
        <taxon>Mortierellomycotina</taxon>
        <taxon>Mortierellomycetes</taxon>
        <taxon>Mortierellales</taxon>
        <taxon>Mortierellaceae</taxon>
        <taxon>Modicella</taxon>
    </lineage>
</organism>
<reference evidence="1" key="1">
    <citation type="journal article" date="2020" name="Fungal Divers.">
        <title>Resolving the Mortierellaceae phylogeny through synthesis of multi-gene phylogenetics and phylogenomics.</title>
        <authorList>
            <person name="Vandepol N."/>
            <person name="Liber J."/>
            <person name="Desiro A."/>
            <person name="Na H."/>
            <person name="Kennedy M."/>
            <person name="Barry K."/>
            <person name="Grigoriev I.V."/>
            <person name="Miller A.N."/>
            <person name="O'Donnell K."/>
            <person name="Stajich J.E."/>
            <person name="Bonito G."/>
        </authorList>
    </citation>
    <scope>NUCLEOTIDE SEQUENCE</scope>
    <source>
        <strain evidence="1">MES-2147</strain>
    </source>
</reference>
<evidence type="ECO:0000313" key="2">
    <source>
        <dbReference type="Proteomes" id="UP000749646"/>
    </source>
</evidence>
<dbReference type="Proteomes" id="UP000749646">
    <property type="component" value="Unassembled WGS sequence"/>
</dbReference>
<sequence length="160" mass="16865">MGSTTPPTNPAAPPPLVITTTNEDGNEVGFYYAVPAVNLNPAFTDADLFQDFNMMDPSMMDPLGEDFVWIENLFDDPPPEEAAANMAAMSVAAAAGMTSSPSTPNETTATSTMDLSATGHLTSAELMINDVSMGSAGVIFGQVNDSQPWSNRTYSQTMQG</sequence>
<dbReference type="EMBL" id="JAAAHW010004462">
    <property type="protein sequence ID" value="KAF9974185.1"/>
    <property type="molecule type" value="Genomic_DNA"/>
</dbReference>
<protein>
    <submittedName>
        <fullName evidence="1">Uncharacterized protein</fullName>
    </submittedName>
</protein>